<dbReference type="PANTHER" id="PTHR30624:SF10">
    <property type="entry name" value="CONSERVED PROTEIN"/>
    <property type="match status" value="1"/>
</dbReference>
<organism evidence="8 9">
    <name type="scientific">candidate division TA06 bacterium</name>
    <dbReference type="NCBI Taxonomy" id="2250710"/>
    <lineage>
        <taxon>Bacteria</taxon>
        <taxon>Bacteria division TA06</taxon>
    </lineage>
</organism>
<dbReference type="Gene3D" id="3.30.2290.10">
    <property type="entry name" value="PmbA/TldD superfamily"/>
    <property type="match status" value="1"/>
</dbReference>
<dbReference type="EMBL" id="QNBD01000005">
    <property type="protein sequence ID" value="RKX72632.1"/>
    <property type="molecule type" value="Genomic_DNA"/>
</dbReference>
<keyword evidence="4" id="KW-0482">Metalloprotease</keyword>
<dbReference type="GO" id="GO:0005829">
    <property type="term" value="C:cytosol"/>
    <property type="evidence" value="ECO:0007669"/>
    <property type="project" value="TreeGrafter"/>
</dbReference>
<dbReference type="PANTHER" id="PTHR30624">
    <property type="entry name" value="UNCHARACTERIZED PROTEIN TLDD AND PMBA"/>
    <property type="match status" value="1"/>
</dbReference>
<dbReference type="GO" id="GO:0006508">
    <property type="term" value="P:proteolysis"/>
    <property type="evidence" value="ECO:0007669"/>
    <property type="project" value="UniProtKB-KW"/>
</dbReference>
<dbReference type="Pfam" id="PF19289">
    <property type="entry name" value="PmbA_TldD_3rd"/>
    <property type="match status" value="1"/>
</dbReference>
<gene>
    <name evidence="8" type="ORF">DRP43_00195</name>
</gene>
<dbReference type="InterPro" id="IPR035068">
    <property type="entry name" value="TldD/PmbA_N"/>
</dbReference>
<name>A0A660SQ80_UNCT6</name>
<dbReference type="InterPro" id="IPR045569">
    <property type="entry name" value="Metalloprtase-TldD/E_C"/>
</dbReference>
<dbReference type="FunFam" id="3.30.2290.10:FF:000003">
    <property type="entry name" value="Zinc-dependent protease, TldD/PmbA family"/>
    <property type="match status" value="1"/>
</dbReference>
<evidence type="ECO:0000259" key="5">
    <source>
        <dbReference type="Pfam" id="PF01523"/>
    </source>
</evidence>
<comment type="caution">
    <text evidence="8">The sequence shown here is derived from an EMBL/GenBank/DDBJ whole genome shotgun (WGS) entry which is preliminary data.</text>
</comment>
<evidence type="ECO:0000256" key="4">
    <source>
        <dbReference type="ARBA" id="ARBA00023049"/>
    </source>
</evidence>
<protein>
    <submittedName>
        <fullName evidence="8">TldD/PmbA family protein</fullName>
    </submittedName>
</protein>
<feature type="domain" description="Metalloprotease TldD/E N-terminal" evidence="5">
    <location>
        <begin position="20"/>
        <end position="81"/>
    </location>
</feature>
<dbReference type="Pfam" id="PF19290">
    <property type="entry name" value="PmbA_TldD_2nd"/>
    <property type="match status" value="1"/>
</dbReference>
<accession>A0A660SQ80</accession>
<dbReference type="InterPro" id="IPR045570">
    <property type="entry name" value="Metalloprtase-TldD/E_cen_dom"/>
</dbReference>
<keyword evidence="2" id="KW-0645">Protease</keyword>
<evidence type="ECO:0000259" key="7">
    <source>
        <dbReference type="Pfam" id="PF19290"/>
    </source>
</evidence>
<evidence type="ECO:0000256" key="1">
    <source>
        <dbReference type="ARBA" id="ARBA00005836"/>
    </source>
</evidence>
<proteinExistence type="inferred from homology"/>
<evidence type="ECO:0000259" key="6">
    <source>
        <dbReference type="Pfam" id="PF19289"/>
    </source>
</evidence>
<dbReference type="InterPro" id="IPR002510">
    <property type="entry name" value="Metalloprtase-TldD/E_N"/>
</dbReference>
<dbReference type="Pfam" id="PF01523">
    <property type="entry name" value="PmbA_TldD_1st"/>
    <property type="match status" value="1"/>
</dbReference>
<evidence type="ECO:0000256" key="3">
    <source>
        <dbReference type="ARBA" id="ARBA00022801"/>
    </source>
</evidence>
<dbReference type="SUPFAM" id="SSF111283">
    <property type="entry name" value="Putative modulator of DNA gyrase, PmbA/TldD"/>
    <property type="match status" value="1"/>
</dbReference>
<dbReference type="InterPro" id="IPR051463">
    <property type="entry name" value="Peptidase_U62_metallo"/>
</dbReference>
<sequence length="488" mass="54138">MRKFTNLALNTAKNVGASYCDIRIINTEYENIKTRNGEIGSIDKSETMGYGIRVIIDGAWGFASSSLMTKEGIENTTRKAIDTGKASALTIRNRVKLVPEPVYEDKWITPYIIDPFKIELKDKLDLLYAADEILRKDKRIVIATGNLGFLREHQWFANTEGSFIEQILLRSGAGISATAIGDDVQIRSYPTSFGGQYMSMGYEMVESLKLLDNAERVRDEAIALTTADQCPPGKKDLILGTGQLGLQIHESVGHATELDRVLGMEANYAGTSFATIEKLNNFKYGASKVNLVADSTIPGGLATIGYDDDGVRAQRWHIVKNGILSGYSTSRELAYAIRENRSRGSNRADGYNNIPIIRITNLSLMPGDWTLDDLISDTEDGIYMDTNRSWSIDQRRLNFQFGTEIAWEIRNGKKGRMLRNANYQGITPEFWNSCDAICDEKHWQLIGVPNCGKGQPGQRAEMSHGCSPTRFKNITIGVGQKGNTSGQV</sequence>
<evidence type="ECO:0000313" key="9">
    <source>
        <dbReference type="Proteomes" id="UP000271125"/>
    </source>
</evidence>
<dbReference type="GO" id="GO:0008237">
    <property type="term" value="F:metallopeptidase activity"/>
    <property type="evidence" value="ECO:0007669"/>
    <property type="project" value="UniProtKB-KW"/>
</dbReference>
<comment type="similarity">
    <text evidence="1">Belongs to the peptidase U62 family.</text>
</comment>
<evidence type="ECO:0000256" key="2">
    <source>
        <dbReference type="ARBA" id="ARBA00022670"/>
    </source>
</evidence>
<dbReference type="InterPro" id="IPR036059">
    <property type="entry name" value="TldD/PmbA_sf"/>
</dbReference>
<feature type="domain" description="Metalloprotease TldD/E central" evidence="7">
    <location>
        <begin position="114"/>
        <end position="223"/>
    </location>
</feature>
<dbReference type="Proteomes" id="UP000271125">
    <property type="component" value="Unassembled WGS sequence"/>
</dbReference>
<evidence type="ECO:0000313" key="8">
    <source>
        <dbReference type="EMBL" id="RKX72632.1"/>
    </source>
</evidence>
<dbReference type="AlphaFoldDB" id="A0A660SQ80"/>
<reference evidence="8 9" key="1">
    <citation type="submission" date="2018-06" db="EMBL/GenBank/DDBJ databases">
        <title>Extensive metabolic versatility and redundancy in microbially diverse, dynamic hydrothermal sediments.</title>
        <authorList>
            <person name="Dombrowski N."/>
            <person name="Teske A."/>
            <person name="Baker B.J."/>
        </authorList>
    </citation>
    <scope>NUCLEOTIDE SEQUENCE [LARGE SCALE GENOMIC DNA]</scope>
    <source>
        <strain evidence="8">B10_G13</strain>
    </source>
</reference>
<feature type="domain" description="Metalloprotease TldD/E C-terminal" evidence="6">
    <location>
        <begin position="233"/>
        <end position="476"/>
    </location>
</feature>
<keyword evidence="3" id="KW-0378">Hydrolase</keyword>